<feature type="non-terminal residue" evidence="1">
    <location>
        <position position="1"/>
    </location>
</feature>
<reference evidence="1" key="1">
    <citation type="submission" date="2021-06" db="EMBL/GenBank/DDBJ databases">
        <authorList>
            <person name="Kallberg Y."/>
            <person name="Tangrot J."/>
            <person name="Rosling A."/>
        </authorList>
    </citation>
    <scope>NUCLEOTIDE SEQUENCE</scope>
    <source>
        <strain evidence="1">IL203A</strain>
    </source>
</reference>
<evidence type="ECO:0000313" key="1">
    <source>
        <dbReference type="EMBL" id="CAG8689247.1"/>
    </source>
</evidence>
<proteinExistence type="predicted"/>
<keyword evidence="2" id="KW-1185">Reference proteome</keyword>
<protein>
    <submittedName>
        <fullName evidence="1">16808_t:CDS:1</fullName>
    </submittedName>
</protein>
<name>A0ACA9P6P1_9GLOM</name>
<gene>
    <name evidence="1" type="ORF">DHETER_LOCUS11162</name>
</gene>
<organism evidence="1 2">
    <name type="scientific">Dentiscutata heterogama</name>
    <dbReference type="NCBI Taxonomy" id="1316150"/>
    <lineage>
        <taxon>Eukaryota</taxon>
        <taxon>Fungi</taxon>
        <taxon>Fungi incertae sedis</taxon>
        <taxon>Mucoromycota</taxon>
        <taxon>Glomeromycotina</taxon>
        <taxon>Glomeromycetes</taxon>
        <taxon>Diversisporales</taxon>
        <taxon>Gigasporaceae</taxon>
        <taxon>Dentiscutata</taxon>
    </lineage>
</organism>
<accession>A0ACA9P6P1</accession>
<dbReference type="EMBL" id="CAJVPU010023672">
    <property type="protein sequence ID" value="CAG8689247.1"/>
    <property type="molecule type" value="Genomic_DNA"/>
</dbReference>
<sequence length="99" mass="11328">VFRIVSTEIRLHILATYIEWILTAVESFFEDNISSISFTSSGDRIRERPDLSRSLTSPVSSSLLEVLDTVEDPIPNFIPISHVEKFNFLNWIILSRTST</sequence>
<feature type="non-terminal residue" evidence="1">
    <location>
        <position position="99"/>
    </location>
</feature>
<dbReference type="Proteomes" id="UP000789702">
    <property type="component" value="Unassembled WGS sequence"/>
</dbReference>
<comment type="caution">
    <text evidence="1">The sequence shown here is derived from an EMBL/GenBank/DDBJ whole genome shotgun (WGS) entry which is preliminary data.</text>
</comment>
<evidence type="ECO:0000313" key="2">
    <source>
        <dbReference type="Proteomes" id="UP000789702"/>
    </source>
</evidence>